<keyword evidence="2" id="KW-1185">Reference proteome</keyword>
<protein>
    <submittedName>
        <fullName evidence="1">Uncharacterized protein</fullName>
    </submittedName>
</protein>
<name>I9QXW8_9BACT</name>
<dbReference type="Proteomes" id="UP000005974">
    <property type="component" value="Unassembled WGS sequence"/>
</dbReference>
<dbReference type="EMBL" id="AGXJ01000034">
    <property type="protein sequence ID" value="EIY34751.1"/>
    <property type="molecule type" value="Genomic_DNA"/>
</dbReference>
<gene>
    <name evidence="1" type="ORF">HMPREF1064_02199</name>
</gene>
<accession>I9QXW8</accession>
<sequence>MRCLWIFILMNEVLSEYREWSVLKRKYSFKHIA</sequence>
<reference evidence="1 2" key="1">
    <citation type="submission" date="2012-02" db="EMBL/GenBank/DDBJ databases">
        <title>The Genome Sequence of Bacteroides dorei CL02T12C06.</title>
        <authorList>
            <consortium name="The Broad Institute Genome Sequencing Platform"/>
            <person name="Earl A."/>
            <person name="Ward D."/>
            <person name="Feldgarden M."/>
            <person name="Gevers D."/>
            <person name="Zitomersky N.L."/>
            <person name="Coyne M.J."/>
            <person name="Comstock L.E."/>
            <person name="Young S.K."/>
            <person name="Zeng Q."/>
            <person name="Gargeya S."/>
            <person name="Fitzgerald M."/>
            <person name="Haas B."/>
            <person name="Abouelleil A."/>
            <person name="Alvarado L."/>
            <person name="Arachchi H.M."/>
            <person name="Berlin A."/>
            <person name="Chapman S.B."/>
            <person name="Gearin G."/>
            <person name="Goldberg J."/>
            <person name="Griggs A."/>
            <person name="Gujja S."/>
            <person name="Hansen M."/>
            <person name="Heiman D."/>
            <person name="Howarth C."/>
            <person name="Larimer J."/>
            <person name="Lui A."/>
            <person name="MacDonald P.J.P."/>
            <person name="McCowen C."/>
            <person name="Montmayeur A."/>
            <person name="Murphy C."/>
            <person name="Neiman D."/>
            <person name="Pearson M."/>
            <person name="Priest M."/>
            <person name="Roberts A."/>
            <person name="Saif S."/>
            <person name="Shea T."/>
            <person name="Sisk P."/>
            <person name="Stolte C."/>
            <person name="Sykes S."/>
            <person name="Wortman J."/>
            <person name="Nusbaum C."/>
            <person name="Birren B."/>
        </authorList>
    </citation>
    <scope>NUCLEOTIDE SEQUENCE [LARGE SCALE GENOMIC DNA]</scope>
    <source>
        <strain evidence="1 2">CL02T12C06</strain>
    </source>
</reference>
<evidence type="ECO:0000313" key="2">
    <source>
        <dbReference type="Proteomes" id="UP000005974"/>
    </source>
</evidence>
<proteinExistence type="predicted"/>
<organism evidence="1 2">
    <name type="scientific">Phocaeicola dorei CL02T12C06</name>
    <dbReference type="NCBI Taxonomy" id="997876"/>
    <lineage>
        <taxon>Bacteria</taxon>
        <taxon>Pseudomonadati</taxon>
        <taxon>Bacteroidota</taxon>
        <taxon>Bacteroidia</taxon>
        <taxon>Bacteroidales</taxon>
        <taxon>Bacteroidaceae</taxon>
        <taxon>Phocaeicola</taxon>
    </lineage>
</organism>
<evidence type="ECO:0000313" key="1">
    <source>
        <dbReference type="EMBL" id="EIY34751.1"/>
    </source>
</evidence>
<dbReference type="AlphaFoldDB" id="I9QXW8"/>
<dbReference type="HOGENOM" id="CLU_3380479_0_0_10"/>
<comment type="caution">
    <text evidence="1">The sequence shown here is derived from an EMBL/GenBank/DDBJ whole genome shotgun (WGS) entry which is preliminary data.</text>
</comment>